<name>A0A9P0Q8F0_ACAOB</name>
<keyword evidence="2" id="KW-1185">Reference proteome</keyword>
<reference evidence="1" key="1">
    <citation type="submission" date="2022-03" db="EMBL/GenBank/DDBJ databases">
        <authorList>
            <person name="Sayadi A."/>
        </authorList>
    </citation>
    <scope>NUCLEOTIDE SEQUENCE</scope>
</reference>
<organism evidence="1 2">
    <name type="scientific">Acanthoscelides obtectus</name>
    <name type="common">Bean weevil</name>
    <name type="synonym">Bruchus obtectus</name>
    <dbReference type="NCBI Taxonomy" id="200917"/>
    <lineage>
        <taxon>Eukaryota</taxon>
        <taxon>Metazoa</taxon>
        <taxon>Ecdysozoa</taxon>
        <taxon>Arthropoda</taxon>
        <taxon>Hexapoda</taxon>
        <taxon>Insecta</taxon>
        <taxon>Pterygota</taxon>
        <taxon>Neoptera</taxon>
        <taxon>Endopterygota</taxon>
        <taxon>Coleoptera</taxon>
        <taxon>Polyphaga</taxon>
        <taxon>Cucujiformia</taxon>
        <taxon>Chrysomeloidea</taxon>
        <taxon>Chrysomelidae</taxon>
        <taxon>Bruchinae</taxon>
        <taxon>Bruchini</taxon>
        <taxon>Acanthoscelides</taxon>
    </lineage>
</organism>
<dbReference type="EMBL" id="CAKOFQ010007978">
    <property type="protein sequence ID" value="CAH2010506.1"/>
    <property type="molecule type" value="Genomic_DNA"/>
</dbReference>
<gene>
    <name evidence="1" type="ORF">ACAOBT_LOCUS31568</name>
</gene>
<proteinExistence type="predicted"/>
<protein>
    <submittedName>
        <fullName evidence="1">Uncharacterized protein</fullName>
    </submittedName>
</protein>
<sequence length="74" mass="9033">MVMSKFFVRNNFSLRSVCKRMVLLWRRSPSQYVDRHFLNSMWYCPCKTGIIDIQGDQLRMRENKRLVFKGTRQK</sequence>
<dbReference type="Proteomes" id="UP001152888">
    <property type="component" value="Unassembled WGS sequence"/>
</dbReference>
<accession>A0A9P0Q8F0</accession>
<evidence type="ECO:0000313" key="1">
    <source>
        <dbReference type="EMBL" id="CAH2010506.1"/>
    </source>
</evidence>
<comment type="caution">
    <text evidence="1">The sequence shown here is derived from an EMBL/GenBank/DDBJ whole genome shotgun (WGS) entry which is preliminary data.</text>
</comment>
<dbReference type="AlphaFoldDB" id="A0A9P0Q8F0"/>
<evidence type="ECO:0000313" key="2">
    <source>
        <dbReference type="Proteomes" id="UP001152888"/>
    </source>
</evidence>